<evidence type="ECO:0000256" key="7">
    <source>
        <dbReference type="PROSITE-ProRule" id="PRU00169"/>
    </source>
</evidence>
<dbReference type="CDD" id="cd00082">
    <property type="entry name" value="HisKA"/>
    <property type="match status" value="1"/>
</dbReference>
<sequence>MKPSAIILLFFLITPFSFSQDVRFRKITSNQGLSHNTVYSIVQDDKGFIWLGTREGLNKYDSYKIKNYYVKGSKLGGSANKINSLLNIRNDIYVGTDNGLYLYDSRKDDLYAYPGFEKFAILFLNLHKNNIYVGTSNGLYIIKSGKSRLITKRDAAKSICNLAGGRLLLNIGNQLQIIDEEGKIQRQFSSSAFSYLTEPDFSIFSIYKDRENRIWICSNKGLFSYNQDDDRFSRIQFCTSENNEINTVRSVTRNKENKLFIGTENGLYVYNLGTGVSENYQQSFNYDAKKLNDKAIYSTYTANDGSIWLGTYFGGANFIPPANFGFKSFLPNDRGDGLSGKAISQMMEDKERRLWIGTEDGGISVYDPKTNSFSYINKDSRPYYLNINNVHAIHDDGYGNVWVGTFLGGVHRFNTKTKKTTIYINQPDNPNSLSNNQVYGIYRDSRGMLWVATQSGLNTFDYQRNSFRLFKAAILGKMFIYDLTEDKNGDMWFCTRQNGVYRYLIKDDTLIHYTTPKLSSNQVISVYKDTEHRLWFGTLDGGVSMYDTDTDRFTRFTIKDGLPNNNVYGALEDQNKDMWFSTNRGLSKYDVRSHKFTNYDNRLGLPSNQFNFKSFLKSSDKTLYFGSINGLSYFSPQQIASKNLYLPLRFTDFLLFNNSVKVGGNSVLKQQIDDTESINLSYSQNVFTIDYAALNYANPGSDRFAYYLEGFEKGWNYAGYKNAVTYTNLSPGTYTFHIKAVDADGTRLSDERTLIINVSPPFYLTRLAYLFYFILLCLLIWVYSYFIKFLHQKKLEIQLERIEKEKIKELTQHRLNFFTFISHEFKTPLTLILASIDQFLERKEERLKKNAELSIIKNNASRLFKLIQQLMEFTKMENDHYSSRISRNDILELIRCTLFSFKTLTDEKGISLIFNTNQDQFNCYFDSDKVEKVLMNIISNAVKNTFEGEISIDVNIRTDNSENTAKVIIEIKDTGIGMSSEDLKNAFIPFYRARQSKGKGIEGSGIGLSLVNSLINYLKGEVSIESRLNKGTLVKVSIPVLTLLTSENSEVSSKISEVETPANGPDKGIHNAEQDKVGLSKYKILIVEDNKELLNFLSKHFSKSHEVITALNGASAFNKIVKNAPDVIISDIKMPKMDGIELCNKVKSDARFNFIPFILLSSDATETSRVAGLHRGADAYLNKPFNLKEFDLLVTNMIKSRVQLREHVIGIGKFTLNHLPRNNKDQEFLSKLSDVLEKRFSDPKLTVDDIANDLSVSRTSLHLSLKKLMDKSATELLNEYRLKKAVLMLENDLPIGEIAYYCGYSDPNYFSRIFRKHYQCSPLQYKEKVTGNL</sequence>
<dbReference type="SUPFAM" id="SSF46689">
    <property type="entry name" value="Homeodomain-like"/>
    <property type="match status" value="1"/>
</dbReference>
<dbReference type="InterPro" id="IPR018062">
    <property type="entry name" value="HTH_AraC-typ_CS"/>
</dbReference>
<dbReference type="SMART" id="SM00387">
    <property type="entry name" value="HATPase_c"/>
    <property type="match status" value="1"/>
</dbReference>
<dbReference type="InterPro" id="IPR004358">
    <property type="entry name" value="Sig_transdc_His_kin-like_C"/>
</dbReference>
<dbReference type="InterPro" id="IPR009057">
    <property type="entry name" value="Homeodomain-like_sf"/>
</dbReference>
<evidence type="ECO:0000256" key="4">
    <source>
        <dbReference type="ARBA" id="ARBA00023015"/>
    </source>
</evidence>
<dbReference type="InterPro" id="IPR036890">
    <property type="entry name" value="HATPase_C_sf"/>
</dbReference>
<dbReference type="InterPro" id="IPR036097">
    <property type="entry name" value="HisK_dim/P_sf"/>
</dbReference>
<dbReference type="RefSeq" id="WP_141815759.1">
    <property type="nucleotide sequence ID" value="NZ_VFPL01000001.1"/>
</dbReference>
<dbReference type="Gene3D" id="2.130.10.10">
    <property type="entry name" value="YVTN repeat-like/Quinoprotein amine dehydrogenase"/>
    <property type="match status" value="2"/>
</dbReference>
<keyword evidence="3 7" id="KW-0597">Phosphoprotein</keyword>
<dbReference type="PROSITE" id="PS50109">
    <property type="entry name" value="HIS_KIN"/>
    <property type="match status" value="1"/>
</dbReference>
<comment type="catalytic activity">
    <reaction evidence="1">
        <text>ATP + protein L-histidine = ADP + protein N-phospho-L-histidine.</text>
        <dbReference type="EC" id="2.7.13.3"/>
    </reaction>
</comment>
<dbReference type="Gene3D" id="1.10.287.130">
    <property type="match status" value="1"/>
</dbReference>
<keyword evidence="13" id="KW-1185">Reference proteome</keyword>
<evidence type="ECO:0000259" key="10">
    <source>
        <dbReference type="PROSITE" id="PS50109"/>
    </source>
</evidence>
<accession>A0A5M9HC06</accession>
<evidence type="ECO:0000256" key="1">
    <source>
        <dbReference type="ARBA" id="ARBA00000085"/>
    </source>
</evidence>
<dbReference type="OrthoDB" id="9809670at2"/>
<evidence type="ECO:0000256" key="6">
    <source>
        <dbReference type="ARBA" id="ARBA00023163"/>
    </source>
</evidence>
<dbReference type="GO" id="GO:0000155">
    <property type="term" value="F:phosphorelay sensor kinase activity"/>
    <property type="evidence" value="ECO:0007669"/>
    <property type="project" value="InterPro"/>
</dbReference>
<dbReference type="InterPro" id="IPR018060">
    <property type="entry name" value="HTH_AraC"/>
</dbReference>
<dbReference type="InterPro" id="IPR005467">
    <property type="entry name" value="His_kinase_dom"/>
</dbReference>
<keyword evidence="6" id="KW-0804">Transcription</keyword>
<evidence type="ECO:0000256" key="8">
    <source>
        <dbReference type="SAM" id="Phobius"/>
    </source>
</evidence>
<dbReference type="PANTHER" id="PTHR43547:SF2">
    <property type="entry name" value="HYBRID SIGNAL TRANSDUCTION HISTIDINE KINASE C"/>
    <property type="match status" value="1"/>
</dbReference>
<dbReference type="FunFam" id="2.60.40.10:FF:000791">
    <property type="entry name" value="Two-component system sensor histidine kinase/response regulator"/>
    <property type="match status" value="1"/>
</dbReference>
<dbReference type="Pfam" id="PF02518">
    <property type="entry name" value="HATPase_c"/>
    <property type="match status" value="1"/>
</dbReference>
<keyword evidence="5" id="KW-0238">DNA-binding</keyword>
<proteinExistence type="predicted"/>
<protein>
    <recommendedName>
        <fullName evidence="2">histidine kinase</fullName>
        <ecNumber evidence="2">2.7.13.3</ecNumber>
    </recommendedName>
</protein>
<dbReference type="PRINTS" id="PR00344">
    <property type="entry name" value="BCTRLSENSOR"/>
</dbReference>
<evidence type="ECO:0000256" key="3">
    <source>
        <dbReference type="ARBA" id="ARBA00022553"/>
    </source>
</evidence>
<keyword evidence="8" id="KW-0472">Membrane</keyword>
<dbReference type="EC" id="2.7.13.3" evidence="2"/>
<dbReference type="Gene3D" id="3.40.50.2300">
    <property type="match status" value="1"/>
</dbReference>
<dbReference type="Proteomes" id="UP000322918">
    <property type="component" value="Unassembled WGS sequence"/>
</dbReference>
<dbReference type="SMART" id="SM00388">
    <property type="entry name" value="HisKA"/>
    <property type="match status" value="1"/>
</dbReference>
<dbReference type="InterPro" id="IPR011123">
    <property type="entry name" value="Y_Y_Y"/>
</dbReference>
<reference evidence="12 13" key="1">
    <citation type="submission" date="2019-09" db="EMBL/GenBank/DDBJ databases">
        <title>Pararcticibacter amylolyticus gen. nov., sp. nov., isolated from a rottenly hemp rope, and reclassification of Pedobacter tournemirensis as Pararcticibacter tournemirensis comb. nov.</title>
        <authorList>
            <person name="Cai Y."/>
        </authorList>
    </citation>
    <scope>NUCLEOTIDE SEQUENCE [LARGE SCALE GENOMIC DNA]</scope>
    <source>
        <strain evidence="12 13">TF5-37.2-LB10</strain>
    </source>
</reference>
<dbReference type="InterPro" id="IPR003594">
    <property type="entry name" value="HATPase_dom"/>
</dbReference>
<evidence type="ECO:0000256" key="2">
    <source>
        <dbReference type="ARBA" id="ARBA00012438"/>
    </source>
</evidence>
<dbReference type="Pfam" id="PF00072">
    <property type="entry name" value="Response_reg"/>
    <property type="match status" value="1"/>
</dbReference>
<dbReference type="Gene3D" id="2.60.40.10">
    <property type="entry name" value="Immunoglobulins"/>
    <property type="match status" value="1"/>
</dbReference>
<keyword evidence="8" id="KW-0812">Transmembrane</keyword>
<dbReference type="InterPro" id="IPR011006">
    <property type="entry name" value="CheY-like_superfamily"/>
</dbReference>
<evidence type="ECO:0000256" key="5">
    <source>
        <dbReference type="ARBA" id="ARBA00023125"/>
    </source>
</evidence>
<dbReference type="InterPro" id="IPR003661">
    <property type="entry name" value="HisK_dim/P_dom"/>
</dbReference>
<dbReference type="PANTHER" id="PTHR43547">
    <property type="entry name" value="TWO-COMPONENT HISTIDINE KINASE"/>
    <property type="match status" value="1"/>
</dbReference>
<dbReference type="PROSITE" id="PS01124">
    <property type="entry name" value="HTH_ARAC_FAMILY_2"/>
    <property type="match status" value="1"/>
</dbReference>
<dbReference type="Pfam" id="PF12833">
    <property type="entry name" value="HTH_18"/>
    <property type="match status" value="1"/>
</dbReference>
<dbReference type="InterPro" id="IPR015943">
    <property type="entry name" value="WD40/YVTN_repeat-like_dom_sf"/>
</dbReference>
<keyword evidence="4" id="KW-0805">Transcription regulation</keyword>
<feature type="domain" description="Histidine kinase" evidence="10">
    <location>
        <begin position="820"/>
        <end position="1042"/>
    </location>
</feature>
<dbReference type="CDD" id="cd00146">
    <property type="entry name" value="PKD"/>
    <property type="match status" value="1"/>
</dbReference>
<feature type="domain" description="Response regulatory" evidence="11">
    <location>
        <begin position="1083"/>
        <end position="1198"/>
    </location>
</feature>
<evidence type="ECO:0000313" key="13">
    <source>
        <dbReference type="Proteomes" id="UP000322918"/>
    </source>
</evidence>
<dbReference type="CDD" id="cd17574">
    <property type="entry name" value="REC_OmpR"/>
    <property type="match status" value="1"/>
</dbReference>
<dbReference type="InterPro" id="IPR013783">
    <property type="entry name" value="Ig-like_fold"/>
</dbReference>
<dbReference type="PROSITE" id="PS50110">
    <property type="entry name" value="RESPONSE_REGULATORY"/>
    <property type="match status" value="1"/>
</dbReference>
<dbReference type="Gene3D" id="3.30.565.10">
    <property type="entry name" value="Histidine kinase-like ATPase, C-terminal domain"/>
    <property type="match status" value="1"/>
</dbReference>
<dbReference type="SUPFAM" id="SSF52172">
    <property type="entry name" value="CheY-like"/>
    <property type="match status" value="1"/>
</dbReference>
<dbReference type="Gene3D" id="1.10.10.60">
    <property type="entry name" value="Homeodomain-like"/>
    <property type="match status" value="1"/>
</dbReference>
<feature type="domain" description="HTH araC/xylS-type" evidence="9">
    <location>
        <begin position="1230"/>
        <end position="1328"/>
    </location>
</feature>
<dbReference type="GO" id="GO:0043565">
    <property type="term" value="F:sequence-specific DNA binding"/>
    <property type="evidence" value="ECO:0007669"/>
    <property type="project" value="InterPro"/>
</dbReference>
<evidence type="ECO:0000259" key="11">
    <source>
        <dbReference type="PROSITE" id="PS50110"/>
    </source>
</evidence>
<evidence type="ECO:0000313" key="12">
    <source>
        <dbReference type="EMBL" id="KAA8482437.1"/>
    </source>
</evidence>
<dbReference type="InterPro" id="IPR001789">
    <property type="entry name" value="Sig_transdc_resp-reg_receiver"/>
</dbReference>
<evidence type="ECO:0000259" key="9">
    <source>
        <dbReference type="PROSITE" id="PS01124"/>
    </source>
</evidence>
<dbReference type="EMBL" id="VWNE01000017">
    <property type="protein sequence ID" value="KAA8482437.1"/>
    <property type="molecule type" value="Genomic_DNA"/>
</dbReference>
<name>A0A5M9HC06_9SPHI</name>
<dbReference type="SMART" id="SM00448">
    <property type="entry name" value="REC"/>
    <property type="match status" value="1"/>
</dbReference>
<organism evidence="12 13">
    <name type="scientific">Arcticibacter tournemirensis</name>
    <dbReference type="NCBI Taxonomy" id="699437"/>
    <lineage>
        <taxon>Bacteria</taxon>
        <taxon>Pseudomonadati</taxon>
        <taxon>Bacteroidota</taxon>
        <taxon>Sphingobacteriia</taxon>
        <taxon>Sphingobacteriales</taxon>
        <taxon>Sphingobacteriaceae</taxon>
        <taxon>Arcticibacter</taxon>
    </lineage>
</organism>
<dbReference type="SMART" id="SM00342">
    <property type="entry name" value="HTH_ARAC"/>
    <property type="match status" value="1"/>
</dbReference>
<gene>
    <name evidence="12" type="ORF">F1649_12055</name>
</gene>
<dbReference type="InterPro" id="IPR011110">
    <property type="entry name" value="Reg_prop"/>
</dbReference>
<dbReference type="Pfam" id="PF00512">
    <property type="entry name" value="HisKA"/>
    <property type="match status" value="1"/>
</dbReference>
<feature type="modified residue" description="4-aspartylphosphate" evidence="7">
    <location>
        <position position="1131"/>
    </location>
</feature>
<dbReference type="SUPFAM" id="SSF47384">
    <property type="entry name" value="Homodimeric domain of signal transducing histidine kinase"/>
    <property type="match status" value="1"/>
</dbReference>
<keyword evidence="8" id="KW-1133">Transmembrane helix</keyword>
<dbReference type="PROSITE" id="PS00041">
    <property type="entry name" value="HTH_ARAC_FAMILY_1"/>
    <property type="match status" value="1"/>
</dbReference>
<dbReference type="Pfam" id="PF07494">
    <property type="entry name" value="Reg_prop"/>
    <property type="match status" value="7"/>
</dbReference>
<feature type="transmembrane region" description="Helical" evidence="8">
    <location>
        <begin position="767"/>
        <end position="786"/>
    </location>
</feature>
<dbReference type="SUPFAM" id="SSF63829">
    <property type="entry name" value="Calcium-dependent phosphotriesterase"/>
    <property type="match status" value="3"/>
</dbReference>
<dbReference type="SUPFAM" id="SSF55874">
    <property type="entry name" value="ATPase domain of HSP90 chaperone/DNA topoisomerase II/histidine kinase"/>
    <property type="match status" value="1"/>
</dbReference>
<comment type="caution">
    <text evidence="12">The sequence shown here is derived from an EMBL/GenBank/DDBJ whole genome shotgun (WGS) entry which is preliminary data.</text>
</comment>
<dbReference type="GO" id="GO:0003700">
    <property type="term" value="F:DNA-binding transcription factor activity"/>
    <property type="evidence" value="ECO:0007669"/>
    <property type="project" value="InterPro"/>
</dbReference>
<dbReference type="Pfam" id="PF07495">
    <property type="entry name" value="Y_Y_Y"/>
    <property type="match status" value="1"/>
</dbReference>